<gene>
    <name evidence="2" type="ORF">V1351_15855</name>
</gene>
<proteinExistence type="predicted"/>
<reference evidence="2 3" key="1">
    <citation type="submission" date="2024-02" db="EMBL/GenBank/DDBJ databases">
        <title>Janibacter sp. nov., isolated from gut of marine sandworm.</title>
        <authorList>
            <person name="Kim B."/>
            <person name="Jun M.O."/>
            <person name="Shin N.-R."/>
        </authorList>
    </citation>
    <scope>NUCLEOTIDE SEQUENCE [LARGE SCALE GENOMIC DNA]</scope>
    <source>
        <strain evidence="2 3">A1S7</strain>
    </source>
</reference>
<keyword evidence="3" id="KW-1185">Reference proteome</keyword>
<dbReference type="Proteomes" id="UP001382727">
    <property type="component" value="Chromosome"/>
</dbReference>
<organism evidence="2 3">
    <name type="scientific">Janibacter alittae</name>
    <dbReference type="NCBI Taxonomy" id="3115209"/>
    <lineage>
        <taxon>Bacteria</taxon>
        <taxon>Bacillati</taxon>
        <taxon>Actinomycetota</taxon>
        <taxon>Actinomycetes</taxon>
        <taxon>Micrococcales</taxon>
        <taxon>Intrasporangiaceae</taxon>
        <taxon>Janibacter</taxon>
    </lineage>
</organism>
<dbReference type="EMBL" id="CP144913">
    <property type="protein sequence ID" value="WXB76397.1"/>
    <property type="molecule type" value="Genomic_DNA"/>
</dbReference>
<dbReference type="RefSeq" id="WP_338749335.1">
    <property type="nucleotide sequence ID" value="NZ_CP144913.1"/>
</dbReference>
<evidence type="ECO:0000256" key="1">
    <source>
        <dbReference type="SAM" id="Phobius"/>
    </source>
</evidence>
<sequence length="69" mass="7305">MTHKVAAKFIVVQHTLSQRLSDRERGASALEYVGMLIVAAIIVGAVITVINDADVAGAVTDSVNEILDK</sequence>
<keyword evidence="1" id="KW-0472">Membrane</keyword>
<keyword evidence="1" id="KW-0812">Transmembrane</keyword>
<feature type="transmembrane region" description="Helical" evidence="1">
    <location>
        <begin position="29"/>
        <end position="50"/>
    </location>
</feature>
<accession>A0ABZ2MH64</accession>
<keyword evidence="1" id="KW-1133">Transmembrane helix</keyword>
<evidence type="ECO:0000313" key="2">
    <source>
        <dbReference type="EMBL" id="WXB76397.1"/>
    </source>
</evidence>
<protein>
    <recommendedName>
        <fullName evidence="4">Flp family type IVb pilin</fullName>
    </recommendedName>
</protein>
<evidence type="ECO:0000313" key="3">
    <source>
        <dbReference type="Proteomes" id="UP001382727"/>
    </source>
</evidence>
<evidence type="ECO:0008006" key="4">
    <source>
        <dbReference type="Google" id="ProtNLM"/>
    </source>
</evidence>
<name>A0ABZ2MH64_9MICO</name>